<accession>A0A518BJC0</accession>
<organism evidence="2 3">
    <name type="scientific">Engelhardtia mirabilis</name>
    <dbReference type="NCBI Taxonomy" id="2528011"/>
    <lineage>
        <taxon>Bacteria</taxon>
        <taxon>Pseudomonadati</taxon>
        <taxon>Planctomycetota</taxon>
        <taxon>Planctomycetia</taxon>
        <taxon>Planctomycetia incertae sedis</taxon>
        <taxon>Engelhardtia</taxon>
    </lineage>
</organism>
<keyword evidence="3" id="KW-1185">Reference proteome</keyword>
<reference evidence="2 3" key="1">
    <citation type="submission" date="2019-02" db="EMBL/GenBank/DDBJ databases">
        <title>Deep-cultivation of Planctomycetes and their phenomic and genomic characterization uncovers novel biology.</title>
        <authorList>
            <person name="Wiegand S."/>
            <person name="Jogler M."/>
            <person name="Boedeker C."/>
            <person name="Pinto D."/>
            <person name="Vollmers J."/>
            <person name="Rivas-Marin E."/>
            <person name="Kohn T."/>
            <person name="Peeters S.H."/>
            <person name="Heuer A."/>
            <person name="Rast P."/>
            <person name="Oberbeckmann S."/>
            <person name="Bunk B."/>
            <person name="Jeske O."/>
            <person name="Meyerdierks A."/>
            <person name="Storesund J.E."/>
            <person name="Kallscheuer N."/>
            <person name="Luecker S."/>
            <person name="Lage O.M."/>
            <person name="Pohl T."/>
            <person name="Merkel B.J."/>
            <person name="Hornburger P."/>
            <person name="Mueller R.-W."/>
            <person name="Bruemmer F."/>
            <person name="Labrenz M."/>
            <person name="Spormann A.M."/>
            <person name="Op den Camp H."/>
            <person name="Overmann J."/>
            <person name="Amann R."/>
            <person name="Jetten M.S.M."/>
            <person name="Mascher T."/>
            <person name="Medema M.H."/>
            <person name="Devos D.P."/>
            <person name="Kaster A.-K."/>
            <person name="Ovreas L."/>
            <person name="Rohde M."/>
            <person name="Galperin M.Y."/>
            <person name="Jogler C."/>
        </authorList>
    </citation>
    <scope>NUCLEOTIDE SEQUENCE [LARGE SCALE GENOMIC DNA]</scope>
    <source>
        <strain evidence="2 3">Pla133</strain>
    </source>
</reference>
<protein>
    <recommendedName>
        <fullName evidence="4">Bacterial SH3 domain protein</fullName>
    </recommendedName>
</protein>
<dbReference type="Proteomes" id="UP000316921">
    <property type="component" value="Chromosome"/>
</dbReference>
<evidence type="ECO:0000313" key="3">
    <source>
        <dbReference type="Proteomes" id="UP000316921"/>
    </source>
</evidence>
<feature type="region of interest" description="Disordered" evidence="1">
    <location>
        <begin position="282"/>
        <end position="322"/>
    </location>
</feature>
<evidence type="ECO:0008006" key="4">
    <source>
        <dbReference type="Google" id="ProtNLM"/>
    </source>
</evidence>
<dbReference type="EMBL" id="CP036287">
    <property type="protein sequence ID" value="QDU67043.1"/>
    <property type="molecule type" value="Genomic_DNA"/>
</dbReference>
<dbReference type="AlphaFoldDB" id="A0A518BJC0"/>
<sequence length="501" mass="52904">MRQDRPLDRLLVHSSPALLRATGIRAAGIGDDGSSRCFRANRPVDGARAARWAGLALMAGLGLVTSASASTSGPAGGSSSSIAAIGSVSFKQGASQGGSSTTEGAESETVRPILRYVRAREGGATARNIYDVKGVPVMEVSGGGLLSVYDERGGWLKVDIPGGFPAWVFGRYLRATSTPDVFEVTENQILMRPTPGTGGYPLSERLQAGDRVTGIETESGASLNGIDLSRTWVKIWSPPGACVWVQESRTESLGADEDGAAMWRAAEAALLEAAIARGDTSAPVGAPASTAASGADPRATVAEGAAPVEPRPSVRDASLADPDRAREALAGARRLLSTEREKPVPDWGAVRQALEGVLALGPDPVTETATRNELEKVDLLAEVARLDGQLAMRDQQQREALLRRQEDVWSQIEANHPFYGRFEQRGVLERFRAASGDVSYRVVRAGQIQAELVSRAGRYDLDLFVGAEVGVRGEGLGNARHAPGVAQVDATRIEVLAAPRR</sequence>
<evidence type="ECO:0000313" key="2">
    <source>
        <dbReference type="EMBL" id="QDU67043.1"/>
    </source>
</evidence>
<name>A0A518BJC0_9BACT</name>
<proteinExistence type="predicted"/>
<dbReference type="KEGG" id="pbap:Pla133_21210"/>
<evidence type="ECO:0000256" key="1">
    <source>
        <dbReference type="SAM" id="MobiDB-lite"/>
    </source>
</evidence>
<gene>
    <name evidence="2" type="ORF">Pla133_21210</name>
</gene>